<feature type="compositionally biased region" description="Low complexity" evidence="1">
    <location>
        <begin position="67"/>
        <end position="79"/>
    </location>
</feature>
<dbReference type="AlphaFoldDB" id="A0A9W6RKU1"/>
<feature type="signal peptide" evidence="2">
    <location>
        <begin position="1"/>
        <end position="21"/>
    </location>
</feature>
<gene>
    <name evidence="3" type="ORF">Airi01_058050</name>
</gene>
<evidence type="ECO:0008006" key="5">
    <source>
        <dbReference type="Google" id="ProtNLM"/>
    </source>
</evidence>
<protein>
    <recommendedName>
        <fullName evidence="5">Septum formation initiator</fullName>
    </recommendedName>
</protein>
<proteinExistence type="predicted"/>
<evidence type="ECO:0000256" key="2">
    <source>
        <dbReference type="SAM" id="SignalP"/>
    </source>
</evidence>
<reference evidence="3" key="1">
    <citation type="submission" date="2023-03" db="EMBL/GenBank/DDBJ databases">
        <title>Actinoallomurus iriomotensis NBRC 103681.</title>
        <authorList>
            <person name="Ichikawa N."/>
            <person name="Sato H."/>
            <person name="Tonouchi N."/>
        </authorList>
    </citation>
    <scope>NUCLEOTIDE SEQUENCE</scope>
    <source>
        <strain evidence="3">NBRC 103681</strain>
    </source>
</reference>
<keyword evidence="2" id="KW-0732">Signal</keyword>
<dbReference type="RefSeq" id="WP_285627187.1">
    <property type="nucleotide sequence ID" value="NZ_BSTJ01000007.1"/>
</dbReference>
<dbReference type="EMBL" id="BSTJ01000007">
    <property type="protein sequence ID" value="GLY77538.1"/>
    <property type="molecule type" value="Genomic_DNA"/>
</dbReference>
<evidence type="ECO:0000313" key="3">
    <source>
        <dbReference type="EMBL" id="GLY77538.1"/>
    </source>
</evidence>
<comment type="caution">
    <text evidence="3">The sequence shown here is derived from an EMBL/GenBank/DDBJ whole genome shotgun (WGS) entry which is preliminary data.</text>
</comment>
<accession>A0A9W6RKU1</accession>
<evidence type="ECO:0000313" key="4">
    <source>
        <dbReference type="Proteomes" id="UP001165135"/>
    </source>
</evidence>
<dbReference type="Proteomes" id="UP001165135">
    <property type="component" value="Unassembled WGS sequence"/>
</dbReference>
<sequence>MNRRVLLGITGWLAVAAAATAAGVAAIDVLEGGITGRSVRPLDEDAVHRALGRTGGTSPAAPPSPSPSASATGGVTRSLGTGGGTVTARCAGGRVTIVAVTPAQGFHTDGFARGPAPSVTLKLESDEEEYAVTVACEGGSPVARSAADDGHHGGRRGRG</sequence>
<name>A0A9W6RKU1_9ACTN</name>
<evidence type="ECO:0000256" key="1">
    <source>
        <dbReference type="SAM" id="MobiDB-lite"/>
    </source>
</evidence>
<feature type="region of interest" description="Disordered" evidence="1">
    <location>
        <begin position="51"/>
        <end position="85"/>
    </location>
</feature>
<organism evidence="3 4">
    <name type="scientific">Actinoallomurus iriomotensis</name>
    <dbReference type="NCBI Taxonomy" id="478107"/>
    <lineage>
        <taxon>Bacteria</taxon>
        <taxon>Bacillati</taxon>
        <taxon>Actinomycetota</taxon>
        <taxon>Actinomycetes</taxon>
        <taxon>Streptosporangiales</taxon>
        <taxon>Thermomonosporaceae</taxon>
        <taxon>Actinoallomurus</taxon>
    </lineage>
</organism>
<feature type="region of interest" description="Disordered" evidence="1">
    <location>
        <begin position="140"/>
        <end position="159"/>
    </location>
</feature>
<feature type="chain" id="PRO_5040831071" description="Septum formation initiator" evidence="2">
    <location>
        <begin position="22"/>
        <end position="159"/>
    </location>
</feature>